<sequence length="67" mass="7714">MTEISQNMAMPHATKAYRPTRMVRHTPPPLTLTENDTCCSLEPQKKPPAFQQKRRSFTKNLTKHTSC</sequence>
<dbReference type="Proteomes" id="UP000320948">
    <property type="component" value="Unassembled WGS sequence"/>
</dbReference>
<accession>A0A6N4R5F9</accession>
<reference evidence="2 3" key="1">
    <citation type="journal article" date="2017" name="Nat. Commun.">
        <title>In situ click chemistry generation of cyclooxygenase-2 inhibitors.</title>
        <authorList>
            <person name="Bhardwaj A."/>
            <person name="Kaur J."/>
            <person name="Wuest M."/>
            <person name="Wuest F."/>
        </authorList>
    </citation>
    <scope>NUCLEOTIDE SEQUENCE [LARGE SCALE GENOMIC DNA]</scope>
    <source>
        <strain evidence="2">S2_018_000_R2_106</strain>
    </source>
</reference>
<dbReference type="EMBL" id="VAFM01000001">
    <property type="protein sequence ID" value="TKW61906.1"/>
    <property type="molecule type" value="Genomic_DNA"/>
</dbReference>
<comment type="caution">
    <text evidence="2">The sequence shown here is derived from an EMBL/GenBank/DDBJ whole genome shotgun (WGS) entry which is preliminary data.</text>
</comment>
<name>A0A6N4R5F9_BLAVI</name>
<evidence type="ECO:0000256" key="1">
    <source>
        <dbReference type="SAM" id="MobiDB-lite"/>
    </source>
</evidence>
<dbReference type="AlphaFoldDB" id="A0A6N4R5F9"/>
<protein>
    <submittedName>
        <fullName evidence="2">Uncharacterized protein</fullName>
    </submittedName>
</protein>
<feature type="region of interest" description="Disordered" evidence="1">
    <location>
        <begin position="1"/>
        <end position="67"/>
    </location>
</feature>
<feature type="compositionally biased region" description="Polar residues" evidence="1">
    <location>
        <begin position="58"/>
        <end position="67"/>
    </location>
</feature>
<evidence type="ECO:0000313" key="3">
    <source>
        <dbReference type="Proteomes" id="UP000320948"/>
    </source>
</evidence>
<gene>
    <name evidence="2" type="ORF">DI628_04605</name>
</gene>
<organism evidence="2 3">
    <name type="scientific">Blastochloris viridis</name>
    <name type="common">Rhodopseudomonas viridis</name>
    <dbReference type="NCBI Taxonomy" id="1079"/>
    <lineage>
        <taxon>Bacteria</taxon>
        <taxon>Pseudomonadati</taxon>
        <taxon>Pseudomonadota</taxon>
        <taxon>Alphaproteobacteria</taxon>
        <taxon>Hyphomicrobiales</taxon>
        <taxon>Blastochloridaceae</taxon>
        <taxon>Blastochloris</taxon>
    </lineage>
</organism>
<proteinExistence type="predicted"/>
<evidence type="ECO:0000313" key="2">
    <source>
        <dbReference type="EMBL" id="TKW61906.1"/>
    </source>
</evidence>